<organism evidence="3 5">
    <name type="scientific">Papaver somniferum</name>
    <name type="common">Opium poppy</name>
    <dbReference type="NCBI Taxonomy" id="3469"/>
    <lineage>
        <taxon>Eukaryota</taxon>
        <taxon>Viridiplantae</taxon>
        <taxon>Streptophyta</taxon>
        <taxon>Embryophyta</taxon>
        <taxon>Tracheophyta</taxon>
        <taxon>Spermatophyta</taxon>
        <taxon>Magnoliopsida</taxon>
        <taxon>Ranunculales</taxon>
        <taxon>Papaveraceae</taxon>
        <taxon>Papaveroideae</taxon>
        <taxon>Papaver</taxon>
    </lineage>
</organism>
<evidence type="ECO:0000313" key="4">
    <source>
        <dbReference type="EMBL" id="RZC84233.1"/>
    </source>
</evidence>
<feature type="signal peptide" evidence="1">
    <location>
        <begin position="1"/>
        <end position="24"/>
    </location>
</feature>
<reference evidence="3 5" key="1">
    <citation type="journal article" date="2018" name="Science">
        <title>The opium poppy genome and morphinan production.</title>
        <authorList>
            <person name="Guo L."/>
            <person name="Winzer T."/>
            <person name="Yang X."/>
            <person name="Li Y."/>
            <person name="Ning Z."/>
            <person name="He Z."/>
            <person name="Teodor R."/>
            <person name="Lu Y."/>
            <person name="Bowser T.A."/>
            <person name="Graham I.A."/>
            <person name="Ye K."/>
        </authorList>
    </citation>
    <scope>NUCLEOTIDE SEQUENCE [LARGE SCALE GENOMIC DNA]</scope>
    <source>
        <strain evidence="5">cv. HN1</strain>
        <tissue evidence="3">Leaves</tissue>
    </source>
</reference>
<dbReference type="GO" id="GO:0005504">
    <property type="term" value="F:fatty acid binding"/>
    <property type="evidence" value="ECO:0007669"/>
    <property type="project" value="InterPro"/>
</dbReference>
<dbReference type="Gramene" id="RZC84233">
    <property type="protein sequence ID" value="RZC84233"/>
    <property type="gene ID" value="C5167_047024"/>
</dbReference>
<dbReference type="Gramene" id="RZC78447">
    <property type="protein sequence ID" value="RZC78447"/>
    <property type="gene ID" value="C5167_002629"/>
</dbReference>
<dbReference type="PANTHER" id="PTHR33122">
    <property type="entry name" value="LIPID BINDING PROTEIN-RELATED"/>
    <property type="match status" value="1"/>
</dbReference>
<keyword evidence="1" id="KW-0732">Signal</keyword>
<feature type="domain" description="Bifunctional inhibitor/plant lipid transfer protein/seed storage helical" evidence="2">
    <location>
        <begin position="28"/>
        <end position="105"/>
    </location>
</feature>
<protein>
    <recommendedName>
        <fullName evidence="2">Bifunctional inhibitor/plant lipid transfer protein/seed storage helical domain-containing protein</fullName>
    </recommendedName>
</protein>
<sequence>MKYICLVGFILVVAGLAGIERADGAGACGKANPDMEAWKLAPCASAAQSEDADVSSNCCSVVKKMGRNPSCLCAVMLSNTAKTVGAKPGIAVTIPKRCAIADRPIGYKCGDYTLP</sequence>
<dbReference type="STRING" id="3469.A0A4Y7L0A2"/>
<dbReference type="InterPro" id="IPR016140">
    <property type="entry name" value="Bifunc_inhib/LTP/seed_store"/>
</dbReference>
<proteinExistence type="predicted"/>
<gene>
    <name evidence="3" type="ORF">C5167_002629</name>
    <name evidence="4" type="ORF">C5167_047024</name>
</gene>
<dbReference type="Pfam" id="PF14368">
    <property type="entry name" value="LTP_2"/>
    <property type="match status" value="1"/>
</dbReference>
<dbReference type="EMBL" id="CM010725">
    <property type="protein sequence ID" value="RZC84233.1"/>
    <property type="molecule type" value="Genomic_DNA"/>
</dbReference>
<dbReference type="OrthoDB" id="678526at2759"/>
<dbReference type="InterPro" id="IPR036312">
    <property type="entry name" value="Bifun_inhib/LTP/seed_sf"/>
</dbReference>
<dbReference type="SUPFAM" id="SSF47699">
    <property type="entry name" value="Bifunctional inhibitor/lipid-transfer protein/seed storage 2S albumin"/>
    <property type="match status" value="1"/>
</dbReference>
<evidence type="ECO:0000313" key="3">
    <source>
        <dbReference type="EMBL" id="RZC78447.1"/>
    </source>
</evidence>
<dbReference type="GO" id="GO:0009627">
    <property type="term" value="P:systemic acquired resistance"/>
    <property type="evidence" value="ECO:0007669"/>
    <property type="project" value="InterPro"/>
</dbReference>
<dbReference type="CDD" id="cd00010">
    <property type="entry name" value="AAI_LTSS"/>
    <property type="match status" value="1"/>
</dbReference>
<evidence type="ECO:0000313" key="5">
    <source>
        <dbReference type="Proteomes" id="UP000316621"/>
    </source>
</evidence>
<feature type="chain" id="PRO_5033459289" description="Bifunctional inhibitor/plant lipid transfer protein/seed storage helical domain-containing protein" evidence="1">
    <location>
        <begin position="25"/>
        <end position="115"/>
    </location>
</feature>
<dbReference type="Gene3D" id="1.10.110.10">
    <property type="entry name" value="Plant lipid-transfer and hydrophobic proteins"/>
    <property type="match status" value="1"/>
</dbReference>
<evidence type="ECO:0000256" key="1">
    <source>
        <dbReference type="SAM" id="SignalP"/>
    </source>
</evidence>
<accession>A0A4Y7L0A2</accession>
<keyword evidence="5" id="KW-1185">Reference proteome</keyword>
<dbReference type="Proteomes" id="UP000316621">
    <property type="component" value="Chromosome 9"/>
</dbReference>
<name>A0A4Y7L0A2_PAPSO</name>
<dbReference type="AlphaFoldDB" id="A0A4Y7L0A2"/>
<dbReference type="InterPro" id="IPR039265">
    <property type="entry name" value="DIR1-like"/>
</dbReference>
<dbReference type="OMA" id="GECGATR"/>
<dbReference type="Proteomes" id="UP000316621">
    <property type="component" value="Chromosome 11"/>
</dbReference>
<dbReference type="EMBL" id="CM010723">
    <property type="protein sequence ID" value="RZC78447.1"/>
    <property type="molecule type" value="Genomic_DNA"/>
</dbReference>
<dbReference type="PANTHER" id="PTHR33122:SF4">
    <property type="entry name" value="OS04G0415800 PROTEIN"/>
    <property type="match status" value="1"/>
</dbReference>
<evidence type="ECO:0000259" key="2">
    <source>
        <dbReference type="Pfam" id="PF14368"/>
    </source>
</evidence>